<keyword evidence="4" id="KW-0808">Transferase</keyword>
<evidence type="ECO:0000256" key="6">
    <source>
        <dbReference type="ARBA" id="ARBA00022960"/>
    </source>
</evidence>
<evidence type="ECO:0000259" key="12">
    <source>
        <dbReference type="PROSITE" id="PS52029"/>
    </source>
</evidence>
<dbReference type="AlphaFoldDB" id="A0A9W6LRK7"/>
<dbReference type="PANTHER" id="PTHR30582">
    <property type="entry name" value="L,D-TRANSPEPTIDASE"/>
    <property type="match status" value="1"/>
</dbReference>
<evidence type="ECO:0000256" key="5">
    <source>
        <dbReference type="ARBA" id="ARBA00022801"/>
    </source>
</evidence>
<dbReference type="GO" id="GO:0008360">
    <property type="term" value="P:regulation of cell shape"/>
    <property type="evidence" value="ECO:0007669"/>
    <property type="project" value="UniProtKB-UniRule"/>
</dbReference>
<keyword evidence="8 9" id="KW-0961">Cell wall biogenesis/degradation</keyword>
<evidence type="ECO:0000313" key="14">
    <source>
        <dbReference type="Proteomes" id="UP001144323"/>
    </source>
</evidence>
<evidence type="ECO:0000256" key="4">
    <source>
        <dbReference type="ARBA" id="ARBA00022679"/>
    </source>
</evidence>
<keyword evidence="3" id="KW-0328">Glycosyltransferase</keyword>
<keyword evidence="5" id="KW-0378">Hydrolase</keyword>
<feature type="signal peptide" evidence="11">
    <location>
        <begin position="1"/>
        <end position="24"/>
    </location>
</feature>
<protein>
    <recommendedName>
        <fullName evidence="12">L,D-TPase catalytic domain-containing protein</fullName>
    </recommendedName>
</protein>
<dbReference type="CDD" id="cd16913">
    <property type="entry name" value="YkuD_like"/>
    <property type="match status" value="1"/>
</dbReference>
<feature type="active site" description="Proton donor/acceptor" evidence="9">
    <location>
        <position position="223"/>
    </location>
</feature>
<dbReference type="PANTHER" id="PTHR30582:SF24">
    <property type="entry name" value="L,D-TRANSPEPTIDASE ERFK_SRFK-RELATED"/>
    <property type="match status" value="1"/>
</dbReference>
<feature type="domain" description="L,D-TPase catalytic" evidence="12">
    <location>
        <begin position="130"/>
        <end position="263"/>
    </location>
</feature>
<sequence length="263" mass="28642">MPRIAPLSIIFIALILAWPQAATGQGLGYPQERDDPYADQFDDAYGDPYDPAFDRPTRALPRRNVYRGVDESAPDFDRSGPAAPQRRARVASLPADADPAYSTPLDYDDLVDPGVSTSALVDDPTGQPAGTITIDTSARKLYLSTGKGQAIEYGVGVGRQGFAWKGRAAIGRKAFWPGWTPPKEMLLRRPDLPAHMDGGLDNPLGARALYLFNGDRDTLFRIHGTNEPDTIGQAVSSGCIRMLNADVIDLYRRVSKGTRVVVR</sequence>
<accession>A0A9W6LRK7</accession>
<dbReference type="RefSeq" id="WP_281801589.1">
    <property type="nucleotide sequence ID" value="NZ_BSEC01000001.1"/>
</dbReference>
<name>A0A9W6LRK7_9HYPH</name>
<evidence type="ECO:0000256" key="1">
    <source>
        <dbReference type="ARBA" id="ARBA00004752"/>
    </source>
</evidence>
<evidence type="ECO:0000256" key="7">
    <source>
        <dbReference type="ARBA" id="ARBA00022984"/>
    </source>
</evidence>
<reference evidence="13" key="1">
    <citation type="journal article" date="2023" name="Int. J. Syst. Evol. Microbiol.">
        <title>Methylocystis iwaonis sp. nov., a type II methane-oxidizing bacterium from surface soil of a rice paddy field in Japan, and emended description of the genus Methylocystis (ex Whittenbury et al. 1970) Bowman et al. 1993.</title>
        <authorList>
            <person name="Kaise H."/>
            <person name="Sawadogo J.B."/>
            <person name="Alam M.S."/>
            <person name="Ueno C."/>
            <person name="Dianou D."/>
            <person name="Shinjo R."/>
            <person name="Asakawa S."/>
        </authorList>
    </citation>
    <scope>NUCLEOTIDE SEQUENCE</scope>
    <source>
        <strain evidence="13">LMG27198</strain>
    </source>
</reference>
<evidence type="ECO:0000256" key="9">
    <source>
        <dbReference type="PROSITE-ProRule" id="PRU01373"/>
    </source>
</evidence>
<dbReference type="Gene3D" id="2.40.440.10">
    <property type="entry name" value="L,D-transpeptidase catalytic domain-like"/>
    <property type="match status" value="1"/>
</dbReference>
<dbReference type="PROSITE" id="PS52029">
    <property type="entry name" value="LD_TPASE"/>
    <property type="match status" value="1"/>
</dbReference>
<keyword evidence="6 9" id="KW-0133">Cell shape</keyword>
<comment type="caution">
    <text evidence="13">The sequence shown here is derived from an EMBL/GenBank/DDBJ whole genome shotgun (WGS) entry which is preliminary data.</text>
</comment>
<dbReference type="GO" id="GO:0018104">
    <property type="term" value="P:peptidoglycan-protein cross-linking"/>
    <property type="evidence" value="ECO:0007669"/>
    <property type="project" value="TreeGrafter"/>
</dbReference>
<gene>
    <name evidence="13" type="ORF">LMG27198_13860</name>
</gene>
<feature type="active site" description="Nucleophile" evidence="9">
    <location>
        <position position="239"/>
    </location>
</feature>
<evidence type="ECO:0000313" key="13">
    <source>
        <dbReference type="EMBL" id="GLI92394.1"/>
    </source>
</evidence>
<evidence type="ECO:0000256" key="11">
    <source>
        <dbReference type="SAM" id="SignalP"/>
    </source>
</evidence>
<dbReference type="EMBL" id="BSEC01000001">
    <property type="protein sequence ID" value="GLI92394.1"/>
    <property type="molecule type" value="Genomic_DNA"/>
</dbReference>
<evidence type="ECO:0000256" key="8">
    <source>
        <dbReference type="ARBA" id="ARBA00023316"/>
    </source>
</evidence>
<feature type="region of interest" description="Disordered" evidence="10">
    <location>
        <begin position="69"/>
        <end position="94"/>
    </location>
</feature>
<dbReference type="InterPro" id="IPR005490">
    <property type="entry name" value="LD_TPept_cat_dom"/>
</dbReference>
<dbReference type="GO" id="GO:0016757">
    <property type="term" value="F:glycosyltransferase activity"/>
    <property type="evidence" value="ECO:0007669"/>
    <property type="project" value="UniProtKB-KW"/>
</dbReference>
<dbReference type="GO" id="GO:0071555">
    <property type="term" value="P:cell wall organization"/>
    <property type="evidence" value="ECO:0007669"/>
    <property type="project" value="UniProtKB-UniRule"/>
</dbReference>
<organism evidence="13 14">
    <name type="scientific">Methylocystis echinoides</name>
    <dbReference type="NCBI Taxonomy" id="29468"/>
    <lineage>
        <taxon>Bacteria</taxon>
        <taxon>Pseudomonadati</taxon>
        <taxon>Pseudomonadota</taxon>
        <taxon>Alphaproteobacteria</taxon>
        <taxon>Hyphomicrobiales</taxon>
        <taxon>Methylocystaceae</taxon>
        <taxon>Methylocystis</taxon>
    </lineage>
</organism>
<keyword evidence="7 9" id="KW-0573">Peptidoglycan synthesis</keyword>
<dbReference type="InterPro" id="IPR038063">
    <property type="entry name" value="Transpep_catalytic_dom"/>
</dbReference>
<feature type="chain" id="PRO_5040840575" description="L,D-TPase catalytic domain-containing protein" evidence="11">
    <location>
        <begin position="25"/>
        <end position="263"/>
    </location>
</feature>
<keyword evidence="11" id="KW-0732">Signal</keyword>
<evidence type="ECO:0000256" key="10">
    <source>
        <dbReference type="SAM" id="MobiDB-lite"/>
    </source>
</evidence>
<dbReference type="GO" id="GO:0071972">
    <property type="term" value="F:peptidoglycan L,D-transpeptidase activity"/>
    <property type="evidence" value="ECO:0007669"/>
    <property type="project" value="TreeGrafter"/>
</dbReference>
<dbReference type="GO" id="GO:0005576">
    <property type="term" value="C:extracellular region"/>
    <property type="evidence" value="ECO:0007669"/>
    <property type="project" value="TreeGrafter"/>
</dbReference>
<dbReference type="Pfam" id="PF03734">
    <property type="entry name" value="YkuD"/>
    <property type="match status" value="1"/>
</dbReference>
<dbReference type="SUPFAM" id="SSF141523">
    <property type="entry name" value="L,D-transpeptidase catalytic domain-like"/>
    <property type="match status" value="1"/>
</dbReference>
<proteinExistence type="inferred from homology"/>
<comment type="pathway">
    <text evidence="1 9">Cell wall biogenesis; peptidoglycan biosynthesis.</text>
</comment>
<evidence type="ECO:0000256" key="3">
    <source>
        <dbReference type="ARBA" id="ARBA00022676"/>
    </source>
</evidence>
<dbReference type="Proteomes" id="UP001144323">
    <property type="component" value="Unassembled WGS sequence"/>
</dbReference>
<evidence type="ECO:0000256" key="2">
    <source>
        <dbReference type="ARBA" id="ARBA00005992"/>
    </source>
</evidence>
<comment type="similarity">
    <text evidence="2">Belongs to the YkuD family.</text>
</comment>
<dbReference type="InterPro" id="IPR050979">
    <property type="entry name" value="LD-transpeptidase"/>
</dbReference>
<keyword evidence="14" id="KW-1185">Reference proteome</keyword>
<dbReference type="FunFam" id="2.40.440.10:FF:000002">
    <property type="entry name" value="L,D-transpeptidase ErfK/SrfK"/>
    <property type="match status" value="1"/>
</dbReference>